<evidence type="ECO:0000256" key="1">
    <source>
        <dbReference type="ARBA" id="ARBA00004651"/>
    </source>
</evidence>
<gene>
    <name evidence="8" type="ORF">IEO70_10545</name>
</gene>
<dbReference type="Gene3D" id="1.20.1250.20">
    <property type="entry name" value="MFS general substrate transporter like domains"/>
    <property type="match status" value="2"/>
</dbReference>
<evidence type="ECO:0000256" key="5">
    <source>
        <dbReference type="ARBA" id="ARBA00023136"/>
    </source>
</evidence>
<dbReference type="CDD" id="cd17332">
    <property type="entry name" value="MFS_MelB_like"/>
    <property type="match status" value="1"/>
</dbReference>
<evidence type="ECO:0000256" key="3">
    <source>
        <dbReference type="ARBA" id="ARBA00022692"/>
    </source>
</evidence>
<feature type="transmembrane region" description="Helical" evidence="6">
    <location>
        <begin position="268"/>
        <end position="289"/>
    </location>
</feature>
<accession>A0A927CXD1</accession>
<feature type="transmembrane region" description="Helical" evidence="6">
    <location>
        <begin position="156"/>
        <end position="176"/>
    </location>
</feature>
<protein>
    <submittedName>
        <fullName evidence="8">MFS transporter</fullName>
    </submittedName>
</protein>
<feature type="transmembrane region" description="Helical" evidence="6">
    <location>
        <begin position="377"/>
        <end position="397"/>
    </location>
</feature>
<feature type="transmembrane region" description="Helical" evidence="6">
    <location>
        <begin position="235"/>
        <end position="262"/>
    </location>
</feature>
<feature type="transmembrane region" description="Helical" evidence="6">
    <location>
        <begin position="409"/>
        <end position="432"/>
    </location>
</feature>
<feature type="transmembrane region" description="Helical" evidence="6">
    <location>
        <begin position="324"/>
        <end position="344"/>
    </location>
</feature>
<sequence length="450" mass="49491">MNSAAIIQTAVTSAEPRHKELFGFGIGGIGLYGAWTLVGTFLAFYYTDLVGISAAVVGTLMLIVRFMDGVADIGMGVVVDRTNTKHGKARPWIRWMALPYAVSTVLLFTVPDLGTSGKILYMYVTFIAFNLIFTAVSIPYVTLLGRITQDSYKRSLANIYLGFFNLFATLLVVTVATPLANAFGWLSVSAIFAILSFISLYTTFQSTKERIPVTTSSEKTVLFKTGLKALFVNKYLLIITIVCVLFNMLTTLILSAGVYYASYILNNANLYSIIAFSTIAPMFLGFIFLAPLVKRFGKRNVCAVGSVVLMIGQFIKIMNPDYLIYFLIGTVLAGLGIMPLLSLLKAMINDTIEYGEWRSGVRTEGLINSGASFGMKVGNGLGLALIGWLLAFGGYIGGISEQVALADRMIIWLNVHIPIIIAVIQVIVLWFFKLDSKYRQIVQDLRERKN</sequence>
<feature type="transmembrane region" description="Helical" evidence="6">
    <location>
        <begin position="52"/>
        <end position="71"/>
    </location>
</feature>
<dbReference type="EMBL" id="JACXSI010000023">
    <property type="protein sequence ID" value="MBD3108806.1"/>
    <property type="molecule type" value="Genomic_DNA"/>
</dbReference>
<dbReference type="InterPro" id="IPR020846">
    <property type="entry name" value="MFS_dom"/>
</dbReference>
<dbReference type="InterPro" id="IPR001927">
    <property type="entry name" value="Na/Gal_symport"/>
</dbReference>
<evidence type="ECO:0000313" key="9">
    <source>
        <dbReference type="Proteomes" id="UP000602076"/>
    </source>
</evidence>
<dbReference type="GO" id="GO:0015293">
    <property type="term" value="F:symporter activity"/>
    <property type="evidence" value="ECO:0007669"/>
    <property type="project" value="InterPro"/>
</dbReference>
<dbReference type="NCBIfam" id="TIGR00792">
    <property type="entry name" value="gph"/>
    <property type="match status" value="1"/>
</dbReference>
<evidence type="ECO:0000256" key="2">
    <source>
        <dbReference type="ARBA" id="ARBA00022448"/>
    </source>
</evidence>
<feature type="transmembrane region" description="Helical" evidence="6">
    <location>
        <begin position="122"/>
        <end position="144"/>
    </location>
</feature>
<feature type="transmembrane region" description="Helical" evidence="6">
    <location>
        <begin position="301"/>
        <end position="318"/>
    </location>
</feature>
<name>A0A927CXD1_9BACI</name>
<dbReference type="SUPFAM" id="SSF103473">
    <property type="entry name" value="MFS general substrate transporter"/>
    <property type="match status" value="1"/>
</dbReference>
<evidence type="ECO:0000313" key="8">
    <source>
        <dbReference type="EMBL" id="MBD3108806.1"/>
    </source>
</evidence>
<keyword evidence="5 6" id="KW-0472">Membrane</keyword>
<dbReference type="AlphaFoldDB" id="A0A927CXD1"/>
<evidence type="ECO:0000259" key="7">
    <source>
        <dbReference type="PROSITE" id="PS50850"/>
    </source>
</evidence>
<dbReference type="InterPro" id="IPR036259">
    <property type="entry name" value="MFS_trans_sf"/>
</dbReference>
<evidence type="ECO:0000256" key="4">
    <source>
        <dbReference type="ARBA" id="ARBA00022989"/>
    </source>
</evidence>
<feature type="transmembrane region" description="Helical" evidence="6">
    <location>
        <begin position="92"/>
        <end position="110"/>
    </location>
</feature>
<comment type="caution">
    <text evidence="8">The sequence shown here is derived from an EMBL/GenBank/DDBJ whole genome shotgun (WGS) entry which is preliminary data.</text>
</comment>
<feature type="transmembrane region" description="Helical" evidence="6">
    <location>
        <begin position="182"/>
        <end position="201"/>
    </location>
</feature>
<dbReference type="InterPro" id="IPR039672">
    <property type="entry name" value="MFS_2"/>
</dbReference>
<reference evidence="8" key="1">
    <citation type="submission" date="2020-09" db="EMBL/GenBank/DDBJ databases">
        <title>Bacillus faecalis sp. nov., a moderately halophilic bacterium isolated from cow faeces.</title>
        <authorList>
            <person name="Jiang L."/>
            <person name="Lee J."/>
        </authorList>
    </citation>
    <scope>NUCLEOTIDE SEQUENCE</scope>
    <source>
        <strain evidence="8">AGMB 02131</strain>
    </source>
</reference>
<evidence type="ECO:0000256" key="6">
    <source>
        <dbReference type="SAM" id="Phobius"/>
    </source>
</evidence>
<organism evidence="8 9">
    <name type="scientific">Peribacillus faecalis</name>
    <dbReference type="NCBI Taxonomy" id="2772559"/>
    <lineage>
        <taxon>Bacteria</taxon>
        <taxon>Bacillati</taxon>
        <taxon>Bacillota</taxon>
        <taxon>Bacilli</taxon>
        <taxon>Bacillales</taxon>
        <taxon>Bacillaceae</taxon>
        <taxon>Peribacillus</taxon>
    </lineage>
</organism>
<dbReference type="PANTHER" id="PTHR11328:SF24">
    <property type="entry name" value="MAJOR FACILITATOR SUPERFAMILY (MFS) PROFILE DOMAIN-CONTAINING PROTEIN"/>
    <property type="match status" value="1"/>
</dbReference>
<keyword evidence="2" id="KW-0813">Transport</keyword>
<feature type="transmembrane region" description="Helical" evidence="6">
    <location>
        <begin position="21"/>
        <end position="46"/>
    </location>
</feature>
<dbReference type="GO" id="GO:0008643">
    <property type="term" value="P:carbohydrate transport"/>
    <property type="evidence" value="ECO:0007669"/>
    <property type="project" value="InterPro"/>
</dbReference>
<dbReference type="Pfam" id="PF13347">
    <property type="entry name" value="MFS_2"/>
    <property type="match status" value="1"/>
</dbReference>
<dbReference type="PANTHER" id="PTHR11328">
    <property type="entry name" value="MAJOR FACILITATOR SUPERFAMILY DOMAIN-CONTAINING PROTEIN"/>
    <property type="match status" value="1"/>
</dbReference>
<keyword evidence="4 6" id="KW-1133">Transmembrane helix</keyword>
<feature type="domain" description="Major facilitator superfamily (MFS) profile" evidence="7">
    <location>
        <begin position="235"/>
        <end position="450"/>
    </location>
</feature>
<dbReference type="Proteomes" id="UP000602076">
    <property type="component" value="Unassembled WGS sequence"/>
</dbReference>
<dbReference type="PROSITE" id="PS50850">
    <property type="entry name" value="MFS"/>
    <property type="match status" value="1"/>
</dbReference>
<comment type="subcellular location">
    <subcellularLocation>
        <location evidence="1">Cell membrane</location>
        <topology evidence="1">Multi-pass membrane protein</topology>
    </subcellularLocation>
</comment>
<keyword evidence="3 6" id="KW-0812">Transmembrane</keyword>
<dbReference type="GO" id="GO:0005886">
    <property type="term" value="C:plasma membrane"/>
    <property type="evidence" value="ECO:0007669"/>
    <property type="project" value="UniProtKB-SubCell"/>
</dbReference>
<dbReference type="GO" id="GO:0006814">
    <property type="term" value="P:sodium ion transport"/>
    <property type="evidence" value="ECO:0007669"/>
    <property type="project" value="InterPro"/>
</dbReference>
<keyword evidence="9" id="KW-1185">Reference proteome</keyword>
<proteinExistence type="predicted"/>